<comment type="caution">
    <text evidence="7">The sequence shown here is derived from an EMBL/GenBank/DDBJ whole genome shotgun (WGS) entry which is preliminary data.</text>
</comment>
<dbReference type="InterPro" id="IPR015422">
    <property type="entry name" value="PyrdxlP-dep_Trfase_small"/>
</dbReference>
<gene>
    <name evidence="7" type="ORF">ETSY1_33335</name>
</gene>
<dbReference type="NCBIfam" id="NF041359">
    <property type="entry name" value="GntG_guanitoxin"/>
    <property type="match status" value="1"/>
</dbReference>
<feature type="domain" description="Aromatic amino acid beta-eliminating lyase/threonine aldolase" evidence="6">
    <location>
        <begin position="3"/>
        <end position="287"/>
    </location>
</feature>
<evidence type="ECO:0000256" key="4">
    <source>
        <dbReference type="ARBA" id="ARBA00023239"/>
    </source>
</evidence>
<comment type="similarity">
    <text evidence="2">Belongs to the threonine aldolase family.</text>
</comment>
<dbReference type="NCBIfam" id="NF007825">
    <property type="entry name" value="PRK10534.1"/>
    <property type="match status" value="1"/>
</dbReference>
<feature type="non-terminal residue" evidence="7">
    <location>
        <position position="317"/>
    </location>
</feature>
<evidence type="ECO:0000313" key="7">
    <source>
        <dbReference type="EMBL" id="ETW94791.1"/>
    </source>
</evidence>
<dbReference type="GO" id="GO:0006567">
    <property type="term" value="P:L-threonine catabolic process"/>
    <property type="evidence" value="ECO:0007669"/>
    <property type="project" value="TreeGrafter"/>
</dbReference>
<dbReference type="PANTHER" id="PTHR48097">
    <property type="entry name" value="L-THREONINE ALDOLASE-RELATED"/>
    <property type="match status" value="1"/>
</dbReference>
<dbReference type="HOGENOM" id="CLU_029381_0_4_7"/>
<dbReference type="InterPro" id="IPR015424">
    <property type="entry name" value="PyrdxlP-dep_Trfase"/>
</dbReference>
<reference evidence="7 8" key="1">
    <citation type="journal article" date="2014" name="Nature">
        <title>An environmental bacterial taxon with a large and distinct metabolic repertoire.</title>
        <authorList>
            <person name="Wilson M.C."/>
            <person name="Mori T."/>
            <person name="Ruckert C."/>
            <person name="Uria A.R."/>
            <person name="Helf M.J."/>
            <person name="Takada K."/>
            <person name="Gernert C."/>
            <person name="Steffens U.A."/>
            <person name="Heycke N."/>
            <person name="Schmitt S."/>
            <person name="Rinke C."/>
            <person name="Helfrich E.J."/>
            <person name="Brachmann A.O."/>
            <person name="Gurgui C."/>
            <person name="Wakimoto T."/>
            <person name="Kracht M."/>
            <person name="Crusemann M."/>
            <person name="Hentschel U."/>
            <person name="Abe I."/>
            <person name="Matsunaga S."/>
            <person name="Kalinowski J."/>
            <person name="Takeyama H."/>
            <person name="Piel J."/>
        </authorList>
    </citation>
    <scope>NUCLEOTIDE SEQUENCE [LARGE SCALE GENOMIC DNA]</scope>
    <source>
        <strain evidence="8">TSY1</strain>
    </source>
</reference>
<dbReference type="Gene3D" id="3.40.640.10">
    <property type="entry name" value="Type I PLP-dependent aspartate aminotransferase-like (Major domain)"/>
    <property type="match status" value="1"/>
</dbReference>
<sequence>MIDLRSDTVTKPSQAMRLAMANAEVGDDVFGEDPSINHLQEMTADLLGFEAALFIPSGTMANQLSIKAQTQAGDEIIMEQSNHPFRAESGGVAALAGVQVNQIHGQRGVITAEQIAPQIRSGEDPHHAPTRLVCLENTHNRGGGTIYPIETIRDIRDLTQQHHLPLHLDGARLLNASVAMGVPATEITQYFDTATLCLSKGLGAPVGSLLAGSAAFVKRANRFRKMFGGGMRQAGILAAAGIYALENHVERLADDHHHAKLLAERLSQAKGVRLDPNHVETNILFIELDLEEARLDAYALMAGMRERGVIANASSPT</sequence>
<dbReference type="PIRSF" id="PIRSF017617">
    <property type="entry name" value="Thr_aldolase"/>
    <property type="match status" value="1"/>
</dbReference>
<accession>W4LBX1</accession>
<comment type="cofactor">
    <cofactor evidence="1">
        <name>pyridoxal 5'-phosphate</name>
        <dbReference type="ChEBI" id="CHEBI:597326"/>
    </cofactor>
</comment>
<evidence type="ECO:0000256" key="5">
    <source>
        <dbReference type="PIRSR" id="PIRSR017617-1"/>
    </source>
</evidence>
<evidence type="ECO:0000256" key="3">
    <source>
        <dbReference type="ARBA" id="ARBA00022898"/>
    </source>
</evidence>
<dbReference type="GO" id="GO:0008732">
    <property type="term" value="F:L-allo-threonine aldolase activity"/>
    <property type="evidence" value="ECO:0007669"/>
    <property type="project" value="TreeGrafter"/>
</dbReference>
<dbReference type="Proteomes" id="UP000019141">
    <property type="component" value="Unassembled WGS sequence"/>
</dbReference>
<protein>
    <submittedName>
        <fullName evidence="7">Threonine aldolase</fullName>
    </submittedName>
</protein>
<dbReference type="GO" id="GO:0006545">
    <property type="term" value="P:glycine biosynthetic process"/>
    <property type="evidence" value="ECO:0007669"/>
    <property type="project" value="TreeGrafter"/>
</dbReference>
<proteinExistence type="inferred from homology"/>
<keyword evidence="3" id="KW-0663">Pyridoxal phosphate</keyword>
<name>W4LBX1_ENTF1</name>
<dbReference type="AlphaFoldDB" id="W4LBX1"/>
<dbReference type="FunFam" id="3.40.640.10:FF:000030">
    <property type="entry name" value="Low-specificity L-threonine aldolase"/>
    <property type="match status" value="1"/>
</dbReference>
<evidence type="ECO:0000313" key="8">
    <source>
        <dbReference type="Proteomes" id="UP000019141"/>
    </source>
</evidence>
<dbReference type="GO" id="GO:0005829">
    <property type="term" value="C:cytosol"/>
    <property type="evidence" value="ECO:0007669"/>
    <property type="project" value="TreeGrafter"/>
</dbReference>
<keyword evidence="8" id="KW-1185">Reference proteome</keyword>
<dbReference type="PANTHER" id="PTHR48097:SF9">
    <property type="entry name" value="L-THREONINE ALDOLASE"/>
    <property type="match status" value="1"/>
</dbReference>
<feature type="modified residue" description="N6-(pyridoxal phosphate)lysine" evidence="5">
    <location>
        <position position="200"/>
    </location>
</feature>
<evidence type="ECO:0000256" key="1">
    <source>
        <dbReference type="ARBA" id="ARBA00001933"/>
    </source>
</evidence>
<dbReference type="InterPro" id="IPR015421">
    <property type="entry name" value="PyrdxlP-dep_Trfase_major"/>
</dbReference>
<keyword evidence="4" id="KW-0456">Lyase</keyword>
<dbReference type="SUPFAM" id="SSF53383">
    <property type="entry name" value="PLP-dependent transferases"/>
    <property type="match status" value="1"/>
</dbReference>
<organism evidence="7 8">
    <name type="scientific">Entotheonella factor</name>
    <dbReference type="NCBI Taxonomy" id="1429438"/>
    <lineage>
        <taxon>Bacteria</taxon>
        <taxon>Pseudomonadati</taxon>
        <taxon>Nitrospinota/Tectimicrobiota group</taxon>
        <taxon>Candidatus Tectimicrobiota</taxon>
        <taxon>Candidatus Entotheonellia</taxon>
        <taxon>Candidatus Entotheonellales</taxon>
        <taxon>Candidatus Entotheonellaceae</taxon>
        <taxon>Candidatus Entotheonella</taxon>
    </lineage>
</organism>
<dbReference type="InterPro" id="IPR023603">
    <property type="entry name" value="Low_specificity_L-TA-like"/>
</dbReference>
<dbReference type="Pfam" id="PF01212">
    <property type="entry name" value="Beta_elim_lyase"/>
    <property type="match status" value="1"/>
</dbReference>
<dbReference type="EMBL" id="AZHW01001005">
    <property type="protein sequence ID" value="ETW94791.1"/>
    <property type="molecule type" value="Genomic_DNA"/>
</dbReference>
<dbReference type="Gene3D" id="3.90.1150.10">
    <property type="entry name" value="Aspartate Aminotransferase, domain 1"/>
    <property type="match status" value="1"/>
</dbReference>
<dbReference type="InterPro" id="IPR001597">
    <property type="entry name" value="ArAA_b-elim_lyase/Thr_aldolase"/>
</dbReference>
<evidence type="ECO:0000256" key="2">
    <source>
        <dbReference type="ARBA" id="ARBA00006966"/>
    </source>
</evidence>
<evidence type="ECO:0000259" key="6">
    <source>
        <dbReference type="Pfam" id="PF01212"/>
    </source>
</evidence>